<organism evidence="2 3">
    <name type="scientific">Stephania yunnanensis</name>
    <dbReference type="NCBI Taxonomy" id="152371"/>
    <lineage>
        <taxon>Eukaryota</taxon>
        <taxon>Viridiplantae</taxon>
        <taxon>Streptophyta</taxon>
        <taxon>Embryophyta</taxon>
        <taxon>Tracheophyta</taxon>
        <taxon>Spermatophyta</taxon>
        <taxon>Magnoliopsida</taxon>
        <taxon>Ranunculales</taxon>
        <taxon>Menispermaceae</taxon>
        <taxon>Menispermoideae</taxon>
        <taxon>Cissampelideae</taxon>
        <taxon>Stephania</taxon>
    </lineage>
</organism>
<protein>
    <submittedName>
        <fullName evidence="2">Uncharacterized protein</fullName>
    </submittedName>
</protein>
<feature type="region of interest" description="Disordered" evidence="1">
    <location>
        <begin position="161"/>
        <end position="263"/>
    </location>
</feature>
<gene>
    <name evidence="2" type="ORF">Syun_026177</name>
</gene>
<name>A0AAP0HVI1_9MAGN</name>
<accession>A0AAP0HVI1</accession>
<feature type="compositionally biased region" description="Basic and acidic residues" evidence="1">
    <location>
        <begin position="212"/>
        <end position="233"/>
    </location>
</feature>
<sequence>MPKSRFVNPCQGMSCPCQRNLQGIALLVPCLYQRNLPTSGLAHAKAVPRRHCTPAKEHAKGTYQGATLFLPRRHCVPAKERAKGTFQGATLLLPRLVPRRHCAPDKERAKSQPCSCQGSFPEILLTGLVIICFIVMAECISFYEFSTEAEGGAVRLIERGGSGEERRGRWGDNGEESGGGTGTGKESRDDSDNDKESGRQHRHRHRHRHRRGDLARKPRDGSEKRGEGRMEVRKKGRRRGIEEEQIDSYDAPYYAPSVGKYRT</sequence>
<evidence type="ECO:0000313" key="3">
    <source>
        <dbReference type="Proteomes" id="UP001420932"/>
    </source>
</evidence>
<keyword evidence="3" id="KW-1185">Reference proteome</keyword>
<evidence type="ECO:0000313" key="2">
    <source>
        <dbReference type="EMBL" id="KAK9099132.1"/>
    </source>
</evidence>
<comment type="caution">
    <text evidence="2">The sequence shown here is derived from an EMBL/GenBank/DDBJ whole genome shotgun (WGS) entry which is preliminary data.</text>
</comment>
<evidence type="ECO:0000256" key="1">
    <source>
        <dbReference type="SAM" id="MobiDB-lite"/>
    </source>
</evidence>
<dbReference type="EMBL" id="JBBNAF010000011">
    <property type="protein sequence ID" value="KAK9099132.1"/>
    <property type="molecule type" value="Genomic_DNA"/>
</dbReference>
<feature type="compositionally biased region" description="Basic residues" evidence="1">
    <location>
        <begin position="200"/>
        <end position="211"/>
    </location>
</feature>
<dbReference type="Proteomes" id="UP001420932">
    <property type="component" value="Unassembled WGS sequence"/>
</dbReference>
<proteinExistence type="predicted"/>
<feature type="compositionally biased region" description="Basic and acidic residues" evidence="1">
    <location>
        <begin position="161"/>
        <end position="172"/>
    </location>
</feature>
<reference evidence="2 3" key="1">
    <citation type="submission" date="2024-01" db="EMBL/GenBank/DDBJ databases">
        <title>Genome assemblies of Stephania.</title>
        <authorList>
            <person name="Yang L."/>
        </authorList>
    </citation>
    <scope>NUCLEOTIDE SEQUENCE [LARGE SCALE GENOMIC DNA]</scope>
    <source>
        <strain evidence="2">YNDBR</strain>
        <tissue evidence="2">Leaf</tissue>
    </source>
</reference>
<feature type="compositionally biased region" description="Basic and acidic residues" evidence="1">
    <location>
        <begin position="185"/>
        <end position="199"/>
    </location>
</feature>
<dbReference type="AlphaFoldDB" id="A0AAP0HVI1"/>